<dbReference type="SUPFAM" id="SSF56925">
    <property type="entry name" value="OMPA-like"/>
    <property type="match status" value="1"/>
</dbReference>
<dbReference type="Proteomes" id="UP000267341">
    <property type="component" value="Unassembled WGS sequence"/>
</dbReference>
<gene>
    <name evidence="2" type="ORF">C7387_2937</name>
    <name evidence="3" type="ORF">NCTC11967_03903</name>
</gene>
<reference evidence="3 4" key="1">
    <citation type="submission" date="2018-06" db="EMBL/GenBank/DDBJ databases">
        <authorList>
            <consortium name="Pathogen Informatics"/>
            <person name="Doyle S."/>
        </authorList>
    </citation>
    <scope>NUCLEOTIDE SEQUENCE [LARGE SCALE GENOMIC DNA]</scope>
    <source>
        <strain evidence="3 4">NCTC11967</strain>
    </source>
</reference>
<evidence type="ECO:0000313" key="5">
    <source>
        <dbReference type="Proteomes" id="UP000267341"/>
    </source>
</evidence>
<dbReference type="AlphaFoldDB" id="A0AB38G1I9"/>
<evidence type="ECO:0000313" key="3">
    <source>
        <dbReference type="EMBL" id="SQA64863.1"/>
    </source>
</evidence>
<accession>A0AB38G1I9</accession>
<keyword evidence="5" id="KW-1185">Reference proteome</keyword>
<dbReference type="EMBL" id="RBIZ01000004">
    <property type="protein sequence ID" value="RKR54762.1"/>
    <property type="molecule type" value="Genomic_DNA"/>
</dbReference>
<reference evidence="2 5" key="2">
    <citation type="submission" date="2018-10" db="EMBL/GenBank/DDBJ databases">
        <title>Genomic Encyclopedia of Type Strains, Phase IV (KMG-IV): sequencing the most valuable type-strain genomes for metagenomic binning, comparative biology and taxonomic classification.</title>
        <authorList>
            <person name="Goeker M."/>
        </authorList>
    </citation>
    <scope>NUCLEOTIDE SEQUENCE [LARGE SCALE GENOMIC DNA]</scope>
    <source>
        <strain evidence="2 5">DSM 5079</strain>
    </source>
</reference>
<dbReference type="InterPro" id="IPR023614">
    <property type="entry name" value="Porin_dom_sf"/>
</dbReference>
<evidence type="ECO:0000313" key="4">
    <source>
        <dbReference type="Proteomes" id="UP000251313"/>
    </source>
</evidence>
<comment type="caution">
    <text evidence="3">The sequence shown here is derived from an EMBL/GenBank/DDBJ whole genome shotgun (WGS) entry which is preliminary data.</text>
</comment>
<protein>
    <submittedName>
        <fullName evidence="3">Outer membrane protein</fullName>
    </submittedName>
    <submittedName>
        <fullName evidence="2">YfaZ</fullName>
    </submittedName>
</protein>
<name>A0AB38G1I9_9ENTR</name>
<dbReference type="InterPro" id="IPR009998">
    <property type="entry name" value="YfaZ"/>
</dbReference>
<dbReference type="Proteomes" id="UP000251313">
    <property type="component" value="Unassembled WGS sequence"/>
</dbReference>
<dbReference type="InterPro" id="IPR011250">
    <property type="entry name" value="OMP/PagP_B-barrel"/>
</dbReference>
<evidence type="ECO:0000313" key="2">
    <source>
        <dbReference type="EMBL" id="RKR54762.1"/>
    </source>
</evidence>
<organism evidence="3 4">
    <name type="scientific">Yokenella regensburgei</name>
    <dbReference type="NCBI Taxonomy" id="158877"/>
    <lineage>
        <taxon>Bacteria</taxon>
        <taxon>Pseudomonadati</taxon>
        <taxon>Pseudomonadota</taxon>
        <taxon>Gammaproteobacteria</taxon>
        <taxon>Enterobacterales</taxon>
        <taxon>Enterobacteriaceae</taxon>
        <taxon>Yokenella</taxon>
    </lineage>
</organism>
<proteinExistence type="predicted"/>
<feature type="signal peptide" evidence="1">
    <location>
        <begin position="1"/>
        <end position="24"/>
    </location>
</feature>
<dbReference type="Pfam" id="PF07437">
    <property type="entry name" value="YfaZ"/>
    <property type="match status" value="1"/>
</dbReference>
<sequence>MMTNSALKTGILAIAMIASTSAFADVNLHGEAGDNYTNLSATFGGSEPGFTFTGNWAHSDNDGDVAGLGMGYNFLLGSIMVNFGGKAMYLNPNKGNEGYAVALGGGATIPLGDRFALFGDYYYSPDSLSSGVKDYTEAGAGARFQITKSFNVEAGYRYIDMEGKDGHQDNVLADGAYAGMNFSF</sequence>
<feature type="chain" id="PRO_5044332435" evidence="1">
    <location>
        <begin position="25"/>
        <end position="184"/>
    </location>
</feature>
<dbReference type="EMBL" id="UAVL01000019">
    <property type="protein sequence ID" value="SQA64863.1"/>
    <property type="molecule type" value="Genomic_DNA"/>
</dbReference>
<evidence type="ECO:0000256" key="1">
    <source>
        <dbReference type="SAM" id="SignalP"/>
    </source>
</evidence>
<dbReference type="Gene3D" id="2.40.160.10">
    <property type="entry name" value="Porin"/>
    <property type="match status" value="1"/>
</dbReference>
<keyword evidence="1" id="KW-0732">Signal</keyword>